<keyword evidence="2" id="KW-1185">Reference proteome</keyword>
<name>A0A7W7SLZ8_9ACTN</name>
<protein>
    <submittedName>
        <fullName evidence="1">Uncharacterized protein</fullName>
    </submittedName>
</protein>
<gene>
    <name evidence="1" type="ORF">FHR38_000971</name>
</gene>
<evidence type="ECO:0000313" key="1">
    <source>
        <dbReference type="EMBL" id="MBB4957238.1"/>
    </source>
</evidence>
<proteinExistence type="predicted"/>
<comment type="caution">
    <text evidence="1">The sequence shown here is derived from an EMBL/GenBank/DDBJ whole genome shotgun (WGS) entry which is preliminary data.</text>
</comment>
<accession>A0A7W7SLZ8</accession>
<sequence length="69" mass="7166">MAPQARASDDAALAGTLLVEAAISAATHHDATTARHLADRAAALANEYPGYDHSDLSFAPTTGLIRHRA</sequence>
<dbReference type="AlphaFoldDB" id="A0A7W7SLZ8"/>
<dbReference type="EMBL" id="JACHJW010000001">
    <property type="protein sequence ID" value="MBB4957238.1"/>
    <property type="molecule type" value="Genomic_DNA"/>
</dbReference>
<organism evidence="1 2">
    <name type="scientific">Micromonospora polyrhachis</name>
    <dbReference type="NCBI Taxonomy" id="1282883"/>
    <lineage>
        <taxon>Bacteria</taxon>
        <taxon>Bacillati</taxon>
        <taxon>Actinomycetota</taxon>
        <taxon>Actinomycetes</taxon>
        <taxon>Micromonosporales</taxon>
        <taxon>Micromonosporaceae</taxon>
        <taxon>Micromonospora</taxon>
    </lineage>
</organism>
<reference evidence="1 2" key="1">
    <citation type="submission" date="2020-08" db="EMBL/GenBank/DDBJ databases">
        <title>Sequencing the genomes of 1000 actinobacteria strains.</title>
        <authorList>
            <person name="Klenk H.-P."/>
        </authorList>
    </citation>
    <scope>NUCLEOTIDE SEQUENCE [LARGE SCALE GENOMIC DNA]</scope>
    <source>
        <strain evidence="1 2">DSM 45886</strain>
    </source>
</reference>
<dbReference type="RefSeq" id="WP_184533106.1">
    <property type="nucleotide sequence ID" value="NZ_JACHJW010000001.1"/>
</dbReference>
<dbReference type="Proteomes" id="UP000578819">
    <property type="component" value="Unassembled WGS sequence"/>
</dbReference>
<evidence type="ECO:0000313" key="2">
    <source>
        <dbReference type="Proteomes" id="UP000578819"/>
    </source>
</evidence>